<proteinExistence type="predicted"/>
<reference evidence="1 2" key="2">
    <citation type="submission" date="2018-11" db="EMBL/GenBank/DDBJ databases">
        <authorList>
            <consortium name="Pathogen Informatics"/>
        </authorList>
    </citation>
    <scope>NUCLEOTIDE SEQUENCE [LARGE SCALE GENOMIC DNA]</scope>
</reference>
<dbReference type="PANTHER" id="PTHR47027">
    <property type="entry name" value="REVERSE TRANSCRIPTASE DOMAIN-CONTAINING PROTEIN"/>
    <property type="match status" value="1"/>
</dbReference>
<protein>
    <submittedName>
        <fullName evidence="3">Reverse transcriptase domain-containing protein</fullName>
    </submittedName>
</protein>
<accession>A0A183UMK8</accession>
<sequence length="286" mass="33738">MDLDSSECSVPKRDRLYPDRQKTFTPRRLDDIVLIASTTNELQAMLTKLSTHSAAAGLKLNRMKTKFMRSETTKPDHIVVEGDVIEEVKEYVYLGQMVKMDRDMQPEITRRIRAEWRTSNSIKDMLKKKMSKTLRAHLFNSTVLPVMLYASEMWATTKNEERRLTTAQRAMERCMLGISLRQHIRCEEIRRRTGVRDVIAEYRKQKLRWAGHVARTNDDRWTRAVAEWCPMEQKRLLGRPPRRWRDEVEQEGGKTWQRRARSRAKWERIVTGNATNVRQPGQSSDY</sequence>
<keyword evidence="2" id="KW-1185">Reference proteome</keyword>
<evidence type="ECO:0000313" key="1">
    <source>
        <dbReference type="EMBL" id="VDM41049.1"/>
    </source>
</evidence>
<dbReference type="EMBL" id="UYWY01020264">
    <property type="protein sequence ID" value="VDM41049.1"/>
    <property type="molecule type" value="Genomic_DNA"/>
</dbReference>
<dbReference type="AlphaFoldDB" id="A0A183UMK8"/>
<evidence type="ECO:0000313" key="2">
    <source>
        <dbReference type="Proteomes" id="UP000050794"/>
    </source>
</evidence>
<organism evidence="2 3">
    <name type="scientific">Toxocara canis</name>
    <name type="common">Canine roundworm</name>
    <dbReference type="NCBI Taxonomy" id="6265"/>
    <lineage>
        <taxon>Eukaryota</taxon>
        <taxon>Metazoa</taxon>
        <taxon>Ecdysozoa</taxon>
        <taxon>Nematoda</taxon>
        <taxon>Chromadorea</taxon>
        <taxon>Rhabditida</taxon>
        <taxon>Spirurina</taxon>
        <taxon>Ascaridomorpha</taxon>
        <taxon>Ascaridoidea</taxon>
        <taxon>Toxocaridae</taxon>
        <taxon>Toxocara</taxon>
    </lineage>
</organism>
<dbReference type="PANTHER" id="PTHR47027:SF20">
    <property type="entry name" value="REVERSE TRANSCRIPTASE-LIKE PROTEIN WITH RNA-DIRECTED DNA POLYMERASE DOMAIN"/>
    <property type="match status" value="1"/>
</dbReference>
<name>A0A183UMK8_TOXCA</name>
<evidence type="ECO:0000313" key="3">
    <source>
        <dbReference type="WBParaSite" id="TCNE_0000972801-mRNA-1"/>
    </source>
</evidence>
<reference evidence="3" key="1">
    <citation type="submission" date="2016-06" db="UniProtKB">
        <authorList>
            <consortium name="WormBaseParasite"/>
        </authorList>
    </citation>
    <scope>IDENTIFICATION</scope>
</reference>
<gene>
    <name evidence="1" type="ORF">TCNE_LOCUS9728</name>
</gene>
<dbReference type="WBParaSite" id="TCNE_0000972801-mRNA-1">
    <property type="protein sequence ID" value="TCNE_0000972801-mRNA-1"/>
    <property type="gene ID" value="TCNE_0000972801"/>
</dbReference>
<dbReference type="Proteomes" id="UP000050794">
    <property type="component" value="Unassembled WGS sequence"/>
</dbReference>